<dbReference type="PANTHER" id="PTHR11040">
    <property type="entry name" value="ZINC/IRON TRANSPORTER"/>
    <property type="match status" value="1"/>
</dbReference>
<proteinExistence type="predicted"/>
<evidence type="ECO:0000256" key="4">
    <source>
        <dbReference type="ARBA" id="ARBA00023136"/>
    </source>
</evidence>
<evidence type="ECO:0000313" key="8">
    <source>
        <dbReference type="Proteomes" id="UP000822688"/>
    </source>
</evidence>
<feature type="signal peptide" evidence="6">
    <location>
        <begin position="1"/>
        <end position="30"/>
    </location>
</feature>
<protein>
    <recommendedName>
        <fullName evidence="9">Zinc transporter</fullName>
    </recommendedName>
</protein>
<dbReference type="AlphaFoldDB" id="A0A8T0IHV3"/>
<evidence type="ECO:0000256" key="5">
    <source>
        <dbReference type="SAM" id="Phobius"/>
    </source>
</evidence>
<comment type="subcellular location">
    <subcellularLocation>
        <location evidence="1">Membrane</location>
        <topology evidence="1">Multi-pass membrane protein</topology>
    </subcellularLocation>
</comment>
<dbReference type="PANTHER" id="PTHR11040:SF140">
    <property type="entry name" value="ZRT (ZRT), IRT- (IRT-) LIKE PROTEIN TRANSPORTER"/>
    <property type="match status" value="1"/>
</dbReference>
<keyword evidence="3 5" id="KW-1133">Transmembrane helix</keyword>
<reference evidence="7" key="1">
    <citation type="submission" date="2020-06" db="EMBL/GenBank/DDBJ databases">
        <title>WGS assembly of Ceratodon purpureus strain R40.</title>
        <authorList>
            <person name="Carey S.B."/>
            <person name="Jenkins J."/>
            <person name="Shu S."/>
            <person name="Lovell J.T."/>
            <person name="Sreedasyam A."/>
            <person name="Maumus F."/>
            <person name="Tiley G.P."/>
            <person name="Fernandez-Pozo N."/>
            <person name="Barry K."/>
            <person name="Chen C."/>
            <person name="Wang M."/>
            <person name="Lipzen A."/>
            <person name="Daum C."/>
            <person name="Saski C.A."/>
            <person name="Payton A.C."/>
            <person name="Mcbreen J.C."/>
            <person name="Conrad R.E."/>
            <person name="Kollar L.M."/>
            <person name="Olsson S."/>
            <person name="Huttunen S."/>
            <person name="Landis J.B."/>
            <person name="Wickett N.J."/>
            <person name="Johnson M.G."/>
            <person name="Rensing S.A."/>
            <person name="Grimwood J."/>
            <person name="Schmutz J."/>
            <person name="Mcdaniel S.F."/>
        </authorList>
    </citation>
    <scope>NUCLEOTIDE SEQUENCE</scope>
    <source>
        <strain evidence="7">R40</strain>
    </source>
</reference>
<sequence length="326" mass="35615">MITMARISTMGVTWCAILVGILLLGSLAEGHTDLEASTDGPVNLRARSLVVAKCSALVVVFGVAFLGSILPYFCRKSSSFLLLGTQFAGGVFLSTALMHFLFDADVTFKFLLPSAKYSFAAMFTIVGYLLTMLADVLVHRVYNHRAFQQLRKEDLELATEGPETKAAILKTMNLFDTVLLILTLCFHSVFDGLTIGVAATTGETWKEMWMVGLHKFLLAIALGIIVLRLASNRPLLNSLLYGFAFSISTSVGIAIGILINTTAEGSTADWIFAVWMGIGTGVFVYVVINHLLAWDNHKLLHKEQALFRWLAVLFGAIVSGVVLIWD</sequence>
<comment type="caution">
    <text evidence="7">The sequence shown here is derived from an EMBL/GenBank/DDBJ whole genome shotgun (WGS) entry which is preliminary data.</text>
</comment>
<evidence type="ECO:0008006" key="9">
    <source>
        <dbReference type="Google" id="ProtNLM"/>
    </source>
</evidence>
<feature type="transmembrane region" description="Helical" evidence="5">
    <location>
        <begin position="117"/>
        <end position="142"/>
    </location>
</feature>
<feature type="transmembrane region" description="Helical" evidence="5">
    <location>
        <begin position="80"/>
        <end position="102"/>
    </location>
</feature>
<name>A0A8T0IHV3_CERPU</name>
<dbReference type="EMBL" id="CM026423">
    <property type="protein sequence ID" value="KAG0582499.1"/>
    <property type="molecule type" value="Genomic_DNA"/>
</dbReference>
<feature type="transmembrane region" description="Helical" evidence="5">
    <location>
        <begin position="271"/>
        <end position="294"/>
    </location>
</feature>
<accession>A0A8T0IHV3</accession>
<keyword evidence="2 5" id="KW-0812">Transmembrane</keyword>
<evidence type="ECO:0000313" key="7">
    <source>
        <dbReference type="EMBL" id="KAG0582499.1"/>
    </source>
</evidence>
<evidence type="ECO:0000256" key="2">
    <source>
        <dbReference type="ARBA" id="ARBA00022692"/>
    </source>
</evidence>
<dbReference type="InterPro" id="IPR003689">
    <property type="entry name" value="ZIP"/>
</dbReference>
<feature type="transmembrane region" description="Helical" evidence="5">
    <location>
        <begin position="208"/>
        <end position="227"/>
    </location>
</feature>
<keyword evidence="4 5" id="KW-0472">Membrane</keyword>
<keyword evidence="6" id="KW-0732">Signal</keyword>
<evidence type="ECO:0000256" key="3">
    <source>
        <dbReference type="ARBA" id="ARBA00022989"/>
    </source>
</evidence>
<feature type="transmembrane region" description="Helical" evidence="5">
    <location>
        <begin position="46"/>
        <end position="73"/>
    </location>
</feature>
<dbReference type="GO" id="GO:0005385">
    <property type="term" value="F:zinc ion transmembrane transporter activity"/>
    <property type="evidence" value="ECO:0007669"/>
    <property type="project" value="TreeGrafter"/>
</dbReference>
<evidence type="ECO:0000256" key="6">
    <source>
        <dbReference type="SAM" id="SignalP"/>
    </source>
</evidence>
<keyword evidence="8" id="KW-1185">Reference proteome</keyword>
<dbReference type="GO" id="GO:0016020">
    <property type="term" value="C:membrane"/>
    <property type="evidence" value="ECO:0007669"/>
    <property type="project" value="UniProtKB-SubCell"/>
</dbReference>
<feature type="transmembrane region" description="Helical" evidence="5">
    <location>
        <begin position="239"/>
        <end position="259"/>
    </location>
</feature>
<organism evidence="7 8">
    <name type="scientific">Ceratodon purpureus</name>
    <name type="common">Fire moss</name>
    <name type="synonym">Dicranum purpureum</name>
    <dbReference type="NCBI Taxonomy" id="3225"/>
    <lineage>
        <taxon>Eukaryota</taxon>
        <taxon>Viridiplantae</taxon>
        <taxon>Streptophyta</taxon>
        <taxon>Embryophyta</taxon>
        <taxon>Bryophyta</taxon>
        <taxon>Bryophytina</taxon>
        <taxon>Bryopsida</taxon>
        <taxon>Dicranidae</taxon>
        <taxon>Pseudoditrichales</taxon>
        <taxon>Ditrichaceae</taxon>
        <taxon>Ceratodon</taxon>
    </lineage>
</organism>
<feature type="transmembrane region" description="Helical" evidence="5">
    <location>
        <begin position="306"/>
        <end position="325"/>
    </location>
</feature>
<dbReference type="Proteomes" id="UP000822688">
    <property type="component" value="Chromosome 3"/>
</dbReference>
<dbReference type="Pfam" id="PF02535">
    <property type="entry name" value="Zip"/>
    <property type="match status" value="1"/>
</dbReference>
<gene>
    <name evidence="7" type="ORF">KC19_3G064800</name>
</gene>
<feature type="transmembrane region" description="Helical" evidence="5">
    <location>
        <begin position="178"/>
        <end position="202"/>
    </location>
</feature>
<feature type="chain" id="PRO_5035794323" description="Zinc transporter" evidence="6">
    <location>
        <begin position="31"/>
        <end position="326"/>
    </location>
</feature>
<evidence type="ECO:0000256" key="1">
    <source>
        <dbReference type="ARBA" id="ARBA00004141"/>
    </source>
</evidence>